<gene>
    <name evidence="2" type="ORF">LCGC14_1687580</name>
</gene>
<dbReference type="EMBL" id="LAZR01014712">
    <property type="protein sequence ID" value="KKM16262.1"/>
    <property type="molecule type" value="Genomic_DNA"/>
</dbReference>
<dbReference type="PANTHER" id="PTHR47642">
    <property type="entry name" value="ATP-DEPENDENT DNA HELICASE"/>
    <property type="match status" value="1"/>
</dbReference>
<organism evidence="2">
    <name type="scientific">marine sediment metagenome</name>
    <dbReference type="NCBI Taxonomy" id="412755"/>
    <lineage>
        <taxon>unclassified sequences</taxon>
        <taxon>metagenomes</taxon>
        <taxon>ecological metagenomes</taxon>
    </lineage>
</organism>
<name>A0A0F9HM63_9ZZZZ</name>
<evidence type="ECO:0000313" key="2">
    <source>
        <dbReference type="EMBL" id="KKM16262.1"/>
    </source>
</evidence>
<protein>
    <recommendedName>
        <fullName evidence="1">UvrD-like helicase C-terminal domain-containing protein</fullName>
    </recommendedName>
</protein>
<dbReference type="CDD" id="cd17933">
    <property type="entry name" value="DEXSc_RecD-like"/>
    <property type="match status" value="1"/>
</dbReference>
<evidence type="ECO:0000259" key="1">
    <source>
        <dbReference type="Pfam" id="PF13538"/>
    </source>
</evidence>
<dbReference type="Pfam" id="PF13604">
    <property type="entry name" value="AAA_30"/>
    <property type="match status" value="1"/>
</dbReference>
<dbReference type="AlphaFoldDB" id="A0A0F9HM63"/>
<dbReference type="InterPro" id="IPR027785">
    <property type="entry name" value="UvrD-like_helicase_C"/>
</dbReference>
<proteinExistence type="predicted"/>
<accession>A0A0F9HM63</accession>
<dbReference type="InterPro" id="IPR051055">
    <property type="entry name" value="PIF1_helicase"/>
</dbReference>
<sequence length="472" mass="54391">MDNDKFTPAGFQYTKDQQKALNSMIDWSYKTDHFYILSGAAGTGKTTLIKEFIKSNKFNVGIVVTAPTHKAVRIASQKAGLNGSTIQKLLGLRPNMNIEDFDINNPKFDPRSRKAIMDHSLIIIDETSMINTGLYTMINTEALKYNVKVLFVGDEYQLPPIKDRNISPAFTKPKHKYNLTEIVRQSSDNPLLKLLDVVRDDVKNRTFNFIKFINKNSSAFNNTGKGYVSATRENFRDFMVNAFKSDFYSTDIDFCKFSAFTNNNVLAWNSFIRSEMYKEETAKKVIIRDDLITAYSTLLDEFQAQIIVNSEDYIIDDIQDYKNQSNIEGYIVRFRKVFGGQFTPYMFIVDTANEKNVLRFLGIANNLIREAKIASSSQRYRKWENYYKFKDSNLLIKSLFNDQGKLIVKKDLDYGYCLTIHKTQGSTYQHVFVNVRNIIYNKNGRPYPDQTLRNKLLYVAISRATDSATLLV</sequence>
<dbReference type="PANTHER" id="PTHR47642:SF5">
    <property type="entry name" value="ATP-DEPENDENT DNA HELICASE"/>
    <property type="match status" value="1"/>
</dbReference>
<dbReference type="InterPro" id="IPR027417">
    <property type="entry name" value="P-loop_NTPase"/>
</dbReference>
<comment type="caution">
    <text evidence="2">The sequence shown here is derived from an EMBL/GenBank/DDBJ whole genome shotgun (WGS) entry which is preliminary data.</text>
</comment>
<dbReference type="SUPFAM" id="SSF52540">
    <property type="entry name" value="P-loop containing nucleoside triphosphate hydrolases"/>
    <property type="match status" value="1"/>
</dbReference>
<reference evidence="2" key="1">
    <citation type="journal article" date="2015" name="Nature">
        <title>Complex archaea that bridge the gap between prokaryotes and eukaryotes.</title>
        <authorList>
            <person name="Spang A."/>
            <person name="Saw J.H."/>
            <person name="Jorgensen S.L."/>
            <person name="Zaremba-Niedzwiedzka K."/>
            <person name="Martijn J."/>
            <person name="Lind A.E."/>
            <person name="van Eijk R."/>
            <person name="Schleper C."/>
            <person name="Guy L."/>
            <person name="Ettema T.J."/>
        </authorList>
    </citation>
    <scope>NUCLEOTIDE SEQUENCE</scope>
</reference>
<dbReference type="CDD" id="cd18809">
    <property type="entry name" value="SF1_C_RecD"/>
    <property type="match status" value="1"/>
</dbReference>
<feature type="domain" description="UvrD-like helicase C-terminal" evidence="1">
    <location>
        <begin position="414"/>
        <end position="470"/>
    </location>
</feature>
<dbReference type="Pfam" id="PF13538">
    <property type="entry name" value="UvrD_C_2"/>
    <property type="match status" value="1"/>
</dbReference>
<dbReference type="Gene3D" id="3.40.50.300">
    <property type="entry name" value="P-loop containing nucleotide triphosphate hydrolases"/>
    <property type="match status" value="2"/>
</dbReference>